<keyword evidence="2" id="KW-0378">Hydrolase</keyword>
<organism evidence="5 6">
    <name type="scientific">Punica granatum</name>
    <name type="common">Pomegranate</name>
    <dbReference type="NCBI Taxonomy" id="22663"/>
    <lineage>
        <taxon>Eukaryota</taxon>
        <taxon>Viridiplantae</taxon>
        <taxon>Streptophyta</taxon>
        <taxon>Embryophyta</taxon>
        <taxon>Tracheophyta</taxon>
        <taxon>Spermatophyta</taxon>
        <taxon>Magnoliopsida</taxon>
        <taxon>eudicotyledons</taxon>
        <taxon>Gunneridae</taxon>
        <taxon>Pentapetalae</taxon>
        <taxon>rosids</taxon>
        <taxon>malvids</taxon>
        <taxon>Myrtales</taxon>
        <taxon>Lythraceae</taxon>
        <taxon>Punica</taxon>
    </lineage>
</organism>
<evidence type="ECO:0000313" key="5">
    <source>
        <dbReference type="Proteomes" id="UP000515151"/>
    </source>
</evidence>
<dbReference type="FunFam" id="3.20.20.80:FF:000020">
    <property type="entry name" value="Beta-glucosidase 12"/>
    <property type="match status" value="1"/>
</dbReference>
<evidence type="ECO:0000256" key="3">
    <source>
        <dbReference type="ARBA" id="ARBA00023295"/>
    </source>
</evidence>
<dbReference type="PANTHER" id="PTHR10353">
    <property type="entry name" value="GLYCOSYL HYDROLASE"/>
    <property type="match status" value="1"/>
</dbReference>
<name>A0A6P8C335_PUNGR</name>
<dbReference type="Gene3D" id="3.20.20.80">
    <property type="entry name" value="Glycosidases"/>
    <property type="match status" value="1"/>
</dbReference>
<dbReference type="PANTHER" id="PTHR10353:SF137">
    <property type="entry name" value="MYROSINASE 3-RELATED"/>
    <property type="match status" value="1"/>
</dbReference>
<evidence type="ECO:0000256" key="2">
    <source>
        <dbReference type="ARBA" id="ARBA00022801"/>
    </source>
</evidence>
<dbReference type="PRINTS" id="PR00131">
    <property type="entry name" value="GLHYDRLASE1"/>
</dbReference>
<reference evidence="5" key="1">
    <citation type="journal article" date="2020" name="Plant Biotechnol. J.">
        <title>The pomegranate (Punica granatum L.) draft genome dissects genetic divergence between soft- and hard-seeded cultivars.</title>
        <authorList>
            <person name="Luo X."/>
            <person name="Li H."/>
            <person name="Wu Z."/>
            <person name="Yao W."/>
            <person name="Zhao P."/>
            <person name="Cao D."/>
            <person name="Yu H."/>
            <person name="Li K."/>
            <person name="Poudel K."/>
            <person name="Zhao D."/>
            <person name="Zhang F."/>
            <person name="Xia X."/>
            <person name="Chen L."/>
            <person name="Wang Q."/>
            <person name="Jing D."/>
            <person name="Cao S."/>
        </authorList>
    </citation>
    <scope>NUCLEOTIDE SEQUENCE [LARGE SCALE GENOMIC DNA]</scope>
    <source>
        <strain evidence="5">cv. Tunisia</strain>
    </source>
</reference>
<dbReference type="OrthoDB" id="65569at2759"/>
<dbReference type="GO" id="GO:0005975">
    <property type="term" value="P:carbohydrate metabolic process"/>
    <property type="evidence" value="ECO:0007669"/>
    <property type="project" value="InterPro"/>
</dbReference>
<dbReference type="InterPro" id="IPR017853">
    <property type="entry name" value="GH"/>
</dbReference>
<gene>
    <name evidence="6" type="primary">LOC116191801</name>
</gene>
<keyword evidence="3" id="KW-0326">Glycosidase</keyword>
<evidence type="ECO:0000313" key="6">
    <source>
        <dbReference type="RefSeq" id="XP_031376146.1"/>
    </source>
</evidence>
<dbReference type="RefSeq" id="XP_031376146.1">
    <property type="nucleotide sequence ID" value="XM_031520286.1"/>
</dbReference>
<dbReference type="AlphaFoldDB" id="A0A6P8C335"/>
<dbReference type="GeneID" id="116191801"/>
<accession>A0A6P8C335</accession>
<comment type="similarity">
    <text evidence="1 4">Belongs to the glycosyl hydrolase 1 family.</text>
</comment>
<dbReference type="SUPFAM" id="SSF51445">
    <property type="entry name" value="(Trans)glycosidases"/>
    <property type="match status" value="1"/>
</dbReference>
<sequence>MSTLSSSASITSSSSSSSTMKVHHVHLIGYLGALLLLLSSLSHCSGATEYPYPKAYDTSNLNRSSFPDGFIFGAGSSSYQYEGAAHEDGRGPGIWDTFTSKYPEKIADRSNGDVAIDSYHRYKEDVAITKEMDLDSYRLSISWPRILPKGKLSGGVNHKGIKYYNNLINELLANGIQPFVTLFHWDVPQTLEDEYGGPLSPLFANDFRDFVDLCFKEFGDRVKHWITLNEPHAFTNGGYAQGILAPGRCSEWQQLNCTGGNSATEPYLVSHHLLLAHAFAVKLYREKYQESQKGRTGITLDATWSVAYSNSKQDHDAAVRSLDFNLGWLLNPLTFGHYPHSMRAIVGNRLPKFTKEQSLMLKGSFDFLGINYYTSYYARPAPPVNGPNISYTTDALVQQLTERNGIPIGPQAASNWLFVYPKGIRDLLVYIKNKYGNPEIYITENGVDEPNNSTLPLEQQLADNKRIDYHYKHLSYVLRAIGEGVRVKGYFAWSLMDDFEWGSGYTVRFGINYVDYENGLKRYPKYSSFWFKNFLNKY</sequence>
<dbReference type="Pfam" id="PF00232">
    <property type="entry name" value="Glyco_hydro_1"/>
    <property type="match status" value="1"/>
</dbReference>
<dbReference type="InterPro" id="IPR033132">
    <property type="entry name" value="GH_1_N_CS"/>
</dbReference>
<proteinExistence type="inferred from homology"/>
<dbReference type="GO" id="GO:0047782">
    <property type="term" value="F:coniferin beta-glucosidase activity"/>
    <property type="evidence" value="ECO:0007669"/>
    <property type="project" value="UniProtKB-ARBA"/>
</dbReference>
<dbReference type="PROSITE" id="PS00653">
    <property type="entry name" value="GLYCOSYL_HYDROL_F1_2"/>
    <property type="match status" value="1"/>
</dbReference>
<dbReference type="InterPro" id="IPR001360">
    <property type="entry name" value="Glyco_hydro_1"/>
</dbReference>
<reference evidence="6" key="2">
    <citation type="submission" date="2025-08" db="UniProtKB">
        <authorList>
            <consortium name="RefSeq"/>
        </authorList>
    </citation>
    <scope>IDENTIFICATION</scope>
    <source>
        <tissue evidence="6">Leaf</tissue>
    </source>
</reference>
<dbReference type="Proteomes" id="UP000515151">
    <property type="component" value="Chromosome 1"/>
</dbReference>
<keyword evidence="5" id="KW-1185">Reference proteome</keyword>
<evidence type="ECO:0000256" key="1">
    <source>
        <dbReference type="ARBA" id="ARBA00010838"/>
    </source>
</evidence>
<protein>
    <submittedName>
        <fullName evidence="6">Beta-glucosidase 13-like</fullName>
    </submittedName>
</protein>
<evidence type="ECO:0000256" key="4">
    <source>
        <dbReference type="RuleBase" id="RU003690"/>
    </source>
</evidence>